<accession>A0A7C3SMU8</accession>
<feature type="domain" description="Late embryogenesis abundant protein LEA-2 subgroup" evidence="2">
    <location>
        <begin position="76"/>
        <end position="166"/>
    </location>
</feature>
<reference evidence="3" key="1">
    <citation type="journal article" date="2020" name="mSystems">
        <title>Genome- and Community-Level Interaction Insights into Carbon Utilization and Element Cycling Functions of Hydrothermarchaeota in Hydrothermal Sediment.</title>
        <authorList>
            <person name="Zhou Z."/>
            <person name="Liu Y."/>
            <person name="Xu W."/>
            <person name="Pan J."/>
            <person name="Luo Z.H."/>
            <person name="Li M."/>
        </authorList>
    </citation>
    <scope>NUCLEOTIDE SEQUENCE [LARGE SCALE GENOMIC DNA]</scope>
    <source>
        <strain evidence="3">SpSt-8</strain>
    </source>
</reference>
<keyword evidence="1" id="KW-0472">Membrane</keyword>
<protein>
    <recommendedName>
        <fullName evidence="2">Late embryogenesis abundant protein LEA-2 subgroup domain-containing protein</fullName>
    </recommendedName>
</protein>
<gene>
    <name evidence="3" type="ORF">ENV88_00195</name>
</gene>
<name>A0A7C3SMU8_THEPE</name>
<sequence length="539" mass="59417">MRVEGPSKLPSRGKAGLGKAGALLLLLFVGFLGYLLLLYYSAINVEVSVEGVRLPGLADPLNLVVTRRLNLDVQLRVKGKGPLPVTLRSFSFGIYLEGVYVGTLTSSELVEIKPGESRTLRASLTLDLSSVSAQDLTRIAQTIWDRNGEVMVSLDGHAEVAALFFVLSIPTRYSSYVLLGPAVPRVEQMSWDRDVCEAGEVAKFEVVIVNAFRAQRLDGLLEVSVREDRAYAPDREAERHAYQLSLAPGERRIITGTFKTYGSSGTRGFFLKIYWNGVAIGEQPSQYPPRLKVVVPKGVLRVVNAYWIVSGQPVSSCKVGDTVDARVVLRAEGGPAQGTVTVRVRKDYALLPDRDVKVESYHINLGKGESVELSVTFQPDEPSGDLMRGYFIELEGIVSWTMANSYPPRLRVTAAPPPQGALVVESAWWTVGGRVVTTAWLGQTVTAHVRVRAIGGDVEELVRIKVRKDLALRPDEDYAVGTFRVKLASGQHAELTITFVASEKSGLLFRGYFIEVDFLYSQKKWTMEDRYPPRLKVEG</sequence>
<feature type="transmembrane region" description="Helical" evidence="1">
    <location>
        <begin position="21"/>
        <end position="40"/>
    </location>
</feature>
<comment type="caution">
    <text evidence="3">The sequence shown here is derived from an EMBL/GenBank/DDBJ whole genome shotgun (WGS) entry which is preliminary data.</text>
</comment>
<dbReference type="Gene3D" id="2.60.40.1820">
    <property type="match status" value="1"/>
</dbReference>
<keyword evidence="1" id="KW-0812">Transmembrane</keyword>
<dbReference type="Pfam" id="PF03168">
    <property type="entry name" value="LEA_2"/>
    <property type="match status" value="1"/>
</dbReference>
<dbReference type="EMBL" id="DTIB01000009">
    <property type="protein sequence ID" value="HGB24488.1"/>
    <property type="molecule type" value="Genomic_DNA"/>
</dbReference>
<proteinExistence type="predicted"/>
<keyword evidence="1" id="KW-1133">Transmembrane helix</keyword>
<dbReference type="SUPFAM" id="SSF117070">
    <property type="entry name" value="LEA14-like"/>
    <property type="match status" value="1"/>
</dbReference>
<evidence type="ECO:0000259" key="2">
    <source>
        <dbReference type="Pfam" id="PF03168"/>
    </source>
</evidence>
<dbReference type="InterPro" id="IPR004864">
    <property type="entry name" value="LEA_2"/>
</dbReference>
<evidence type="ECO:0000256" key="1">
    <source>
        <dbReference type="SAM" id="Phobius"/>
    </source>
</evidence>
<organism evidence="3">
    <name type="scientific">Thermofilum pendens</name>
    <dbReference type="NCBI Taxonomy" id="2269"/>
    <lineage>
        <taxon>Archaea</taxon>
        <taxon>Thermoproteota</taxon>
        <taxon>Thermoprotei</taxon>
        <taxon>Thermofilales</taxon>
        <taxon>Thermofilaceae</taxon>
        <taxon>Thermofilum</taxon>
    </lineage>
</organism>
<evidence type="ECO:0000313" key="3">
    <source>
        <dbReference type="EMBL" id="HGB24488.1"/>
    </source>
</evidence>
<dbReference type="AlphaFoldDB" id="A0A7C3SMU8"/>